<accession>A0A4V6RUC3</accession>
<gene>
    <name evidence="1" type="ORF">D8Y22_15485</name>
</gene>
<dbReference type="AlphaFoldDB" id="A0A4V6RUC3"/>
<evidence type="ECO:0000313" key="2">
    <source>
        <dbReference type="Proteomes" id="UP000318864"/>
    </source>
</evidence>
<name>A0A4V6RUC3_9EURY</name>
<keyword evidence="2" id="KW-1185">Reference proteome</keyword>
<evidence type="ECO:0000313" key="1">
    <source>
        <dbReference type="EMBL" id="THE63957.1"/>
    </source>
</evidence>
<organism evidence="1 2">
    <name type="scientific">Salinadaptatus halalkaliphilus</name>
    <dbReference type="NCBI Taxonomy" id="2419781"/>
    <lineage>
        <taxon>Archaea</taxon>
        <taxon>Methanobacteriati</taxon>
        <taxon>Methanobacteriota</taxon>
        <taxon>Stenosarchaea group</taxon>
        <taxon>Halobacteria</taxon>
        <taxon>Halobacteriales</taxon>
        <taxon>Natrialbaceae</taxon>
        <taxon>Salinadaptatus</taxon>
    </lineage>
</organism>
<protein>
    <submittedName>
        <fullName evidence="1">Uncharacterized protein</fullName>
    </submittedName>
</protein>
<comment type="caution">
    <text evidence="1">The sequence shown here is derived from an EMBL/GenBank/DDBJ whole genome shotgun (WGS) entry which is preliminary data.</text>
</comment>
<dbReference type="EMBL" id="RBZW01000053">
    <property type="protein sequence ID" value="THE63957.1"/>
    <property type="molecule type" value="Genomic_DNA"/>
</dbReference>
<sequence>MVTYLRDYLHLRAQLRKHISNLDSVECRKNGITKTVVATFVFTHVLAWLYVHLSEWETRIASPYRPIRQQESGG</sequence>
<dbReference type="Proteomes" id="UP000318864">
    <property type="component" value="Unassembled WGS sequence"/>
</dbReference>
<reference evidence="1 2" key="1">
    <citation type="submission" date="2018-10" db="EMBL/GenBank/DDBJ databases">
        <title>Natronolimnobius sp. XQ-INN 246 isolated from Inner Mongolia Autonomous Region of China.</title>
        <authorList>
            <person name="Xue Q."/>
        </authorList>
    </citation>
    <scope>NUCLEOTIDE SEQUENCE [LARGE SCALE GENOMIC DNA]</scope>
    <source>
        <strain evidence="1 2">XQ-INN 246</strain>
    </source>
</reference>
<proteinExistence type="predicted"/>